<evidence type="ECO:0000313" key="8">
    <source>
        <dbReference type="Proteomes" id="UP000241434"/>
    </source>
</evidence>
<comment type="caution">
    <text evidence="7">The sequence shown here is derived from an EMBL/GenBank/DDBJ whole genome shotgun (WGS) entry which is preliminary data.</text>
</comment>
<protein>
    <recommendedName>
        <fullName evidence="9">YitT family protein</fullName>
    </recommendedName>
</protein>
<dbReference type="Pfam" id="PF02588">
    <property type="entry name" value="YitT_membrane"/>
    <property type="match status" value="1"/>
</dbReference>
<dbReference type="InterPro" id="IPR003740">
    <property type="entry name" value="YitT"/>
</dbReference>
<keyword evidence="8" id="KW-1185">Reference proteome</keyword>
<evidence type="ECO:0000256" key="6">
    <source>
        <dbReference type="SAM" id="Phobius"/>
    </source>
</evidence>
<organism evidence="7 8">
    <name type="scientific">Peptostreptococcus russellii</name>
    <dbReference type="NCBI Taxonomy" id="215200"/>
    <lineage>
        <taxon>Bacteria</taxon>
        <taxon>Bacillati</taxon>
        <taxon>Bacillota</taxon>
        <taxon>Clostridia</taxon>
        <taxon>Peptostreptococcales</taxon>
        <taxon>Peptostreptococcaceae</taxon>
        <taxon>Peptostreptococcus</taxon>
    </lineage>
</organism>
<feature type="transmembrane region" description="Helical" evidence="6">
    <location>
        <begin position="149"/>
        <end position="167"/>
    </location>
</feature>
<evidence type="ECO:0000256" key="1">
    <source>
        <dbReference type="ARBA" id="ARBA00004651"/>
    </source>
</evidence>
<accession>A0A2P7Q1G4</accession>
<evidence type="ECO:0000256" key="3">
    <source>
        <dbReference type="ARBA" id="ARBA00022692"/>
    </source>
</evidence>
<proteinExistence type="predicted"/>
<reference evidence="7" key="1">
    <citation type="thesis" date="2015" institute="Rutgers" country="The State University of New Jersey, 14 College Farm Rd., New Brunswick, NJ, USA">
        <title>Ammonia toxicity in bacteria and its implications for treatment of and resource recovery from highly nitrogenous organic wastes.</title>
        <authorList>
            <person name="Luther A.K."/>
        </authorList>
    </citation>
    <scope>NUCLEOTIDE SEQUENCE</scope>
    <source>
        <strain evidence="7">RT-10B</strain>
    </source>
</reference>
<sequence length="213" mass="23083">MDKRCVIKKLCLMTIGTFILSFGVYNFYYQNSITEGGVLGILLILKNLFDVNPSISNVIIDGLLILLGFKFFGKEFFGFTIFASLCFSTMYAICEKVGFLVTINNNIIAAILGGLCVGVGCAIIMNAGGASGGDDVLAIVLSKISKWRIGVIYLLTDISVLLLSLIYLPLDTMVYSIIAVITSGQVIDLLYKNENAFISETILAEKADEKLAA</sequence>
<keyword evidence="5 6" id="KW-0472">Membrane</keyword>
<comment type="subcellular location">
    <subcellularLocation>
        <location evidence="1">Cell membrane</location>
        <topology evidence="1">Multi-pass membrane protein</topology>
    </subcellularLocation>
</comment>
<dbReference type="GO" id="GO:0005886">
    <property type="term" value="C:plasma membrane"/>
    <property type="evidence" value="ECO:0007669"/>
    <property type="project" value="UniProtKB-SubCell"/>
</dbReference>
<dbReference type="Proteomes" id="UP000241434">
    <property type="component" value="Unassembled WGS sequence"/>
</dbReference>
<dbReference type="PANTHER" id="PTHR33545">
    <property type="entry name" value="UPF0750 MEMBRANE PROTEIN YITT-RELATED"/>
    <property type="match status" value="1"/>
</dbReference>
<dbReference type="InterPro" id="IPR051461">
    <property type="entry name" value="UPF0750_membrane"/>
</dbReference>
<feature type="transmembrane region" description="Helical" evidence="6">
    <location>
        <begin position="12"/>
        <end position="29"/>
    </location>
</feature>
<dbReference type="AlphaFoldDB" id="A0A2P7Q1G4"/>
<keyword evidence="3 6" id="KW-0812">Transmembrane</keyword>
<keyword evidence="4 6" id="KW-1133">Transmembrane helix</keyword>
<keyword evidence="2" id="KW-1003">Cell membrane</keyword>
<gene>
    <name evidence="7" type="ORF">UF10_04085</name>
</gene>
<dbReference type="PANTHER" id="PTHR33545:SF10">
    <property type="entry name" value="UPF0750 MEMBRANE PROTEIN YPJC"/>
    <property type="match status" value="1"/>
</dbReference>
<evidence type="ECO:0000256" key="5">
    <source>
        <dbReference type="ARBA" id="ARBA00023136"/>
    </source>
</evidence>
<name>A0A2P7Q1G4_9FIRM</name>
<dbReference type="EMBL" id="JYGE01000003">
    <property type="protein sequence ID" value="PSJ31804.1"/>
    <property type="molecule type" value="Genomic_DNA"/>
</dbReference>
<evidence type="ECO:0000313" key="7">
    <source>
        <dbReference type="EMBL" id="PSJ31804.1"/>
    </source>
</evidence>
<evidence type="ECO:0000256" key="2">
    <source>
        <dbReference type="ARBA" id="ARBA00022475"/>
    </source>
</evidence>
<dbReference type="OrthoDB" id="1758221at2"/>
<dbReference type="RefSeq" id="WP_106776553.1">
    <property type="nucleotide sequence ID" value="NZ_JYGE01000003.1"/>
</dbReference>
<feature type="transmembrane region" description="Helical" evidence="6">
    <location>
        <begin position="107"/>
        <end position="128"/>
    </location>
</feature>
<evidence type="ECO:0008006" key="9">
    <source>
        <dbReference type="Google" id="ProtNLM"/>
    </source>
</evidence>
<feature type="transmembrane region" description="Helical" evidence="6">
    <location>
        <begin position="76"/>
        <end position="101"/>
    </location>
</feature>
<evidence type="ECO:0000256" key="4">
    <source>
        <dbReference type="ARBA" id="ARBA00022989"/>
    </source>
</evidence>